<keyword evidence="3" id="KW-1185">Reference proteome</keyword>
<dbReference type="RefSeq" id="WP_008510299.1">
    <property type="nucleotide sequence ID" value="NZ_CM001403.1"/>
</dbReference>
<dbReference type="AlphaFoldDB" id="H1Y107"/>
<dbReference type="Pfam" id="PF11188">
    <property type="entry name" value="DUF2975"/>
    <property type="match status" value="1"/>
</dbReference>
<feature type="transmembrane region" description="Helical" evidence="1">
    <location>
        <begin position="291"/>
        <end position="309"/>
    </location>
</feature>
<keyword evidence="1" id="KW-1133">Transmembrane helix</keyword>
<dbReference type="OrthoDB" id="767210at2"/>
<dbReference type="STRING" id="714943.Mucpa_5157"/>
<accession>H1Y107</accession>
<protein>
    <recommendedName>
        <fullName evidence="4">DUF2975 domain-containing protein</fullName>
    </recommendedName>
</protein>
<feature type="transmembrane region" description="Helical" evidence="1">
    <location>
        <begin position="254"/>
        <end position="276"/>
    </location>
</feature>
<proteinExistence type="predicted"/>
<evidence type="ECO:0008006" key="4">
    <source>
        <dbReference type="Google" id="ProtNLM"/>
    </source>
</evidence>
<keyword evidence="1" id="KW-0472">Membrane</keyword>
<evidence type="ECO:0000313" key="3">
    <source>
        <dbReference type="Proteomes" id="UP000002774"/>
    </source>
</evidence>
<keyword evidence="1" id="KW-0812">Transmembrane</keyword>
<feature type="transmembrane region" description="Helical" evidence="1">
    <location>
        <begin position="212"/>
        <end position="234"/>
    </location>
</feature>
<evidence type="ECO:0000256" key="1">
    <source>
        <dbReference type="SAM" id="Phobius"/>
    </source>
</evidence>
<reference evidence="2" key="1">
    <citation type="submission" date="2011-09" db="EMBL/GenBank/DDBJ databases">
        <title>The permanent draft genome of Mucilaginibacter paludis DSM 18603.</title>
        <authorList>
            <consortium name="US DOE Joint Genome Institute (JGI-PGF)"/>
            <person name="Lucas S."/>
            <person name="Han J."/>
            <person name="Lapidus A."/>
            <person name="Bruce D."/>
            <person name="Goodwin L."/>
            <person name="Pitluck S."/>
            <person name="Peters L."/>
            <person name="Kyrpides N."/>
            <person name="Mavromatis K."/>
            <person name="Ivanova N."/>
            <person name="Mikhailova N."/>
            <person name="Held B."/>
            <person name="Detter J.C."/>
            <person name="Tapia R."/>
            <person name="Han C."/>
            <person name="Land M."/>
            <person name="Hauser L."/>
            <person name="Markowitz V."/>
            <person name="Cheng J.-F."/>
            <person name="Hugenholtz P."/>
            <person name="Woyke T."/>
            <person name="Wu D."/>
            <person name="Tindall B."/>
            <person name="Brambilla E."/>
            <person name="Klenk H.-P."/>
            <person name="Eisen J.A."/>
        </authorList>
    </citation>
    <scope>NUCLEOTIDE SEQUENCE [LARGE SCALE GENOMIC DNA]</scope>
    <source>
        <strain evidence="2">DSM 18603</strain>
    </source>
</reference>
<name>H1Y107_9SPHI</name>
<feature type="transmembrane region" description="Helical" evidence="1">
    <location>
        <begin position="9"/>
        <end position="32"/>
    </location>
</feature>
<gene>
    <name evidence="2" type="ORF">Mucpa_5157</name>
</gene>
<dbReference type="HOGENOM" id="CLU_852106_0_0_10"/>
<sequence>MKIELNTNLLVNIVIIMYAIFVASTFAMLYTWGSVKGTASSDETSSWIENLKSIDEQLPDSIPYRKYLQLRDSIKMVRALKNGYNLAGGSAQIGYIIGTYDSYLFCDTCTLKGYWHKVFDTKDKPMQYYIILPGWKLKAAKSNLLSPDSVIFYVENNKAYIRKLVTDSVIKTKTGAINTHLHEVDEPVKFRYNQKCLMIPVSKFTKNLLDKVLTGCGILFGLYLLYLVAAFLKFIIDLSKGLSFTTNNIFRLKLIAASLLIYPVGMICLVLIMRLIFHQYFTADVVLNNEIWSSLWKIIGLGIIFLLLFRAFRQGKLLKEEQDLTV</sequence>
<organism evidence="2 3">
    <name type="scientific">Mucilaginibacter paludis DSM 18603</name>
    <dbReference type="NCBI Taxonomy" id="714943"/>
    <lineage>
        <taxon>Bacteria</taxon>
        <taxon>Pseudomonadati</taxon>
        <taxon>Bacteroidota</taxon>
        <taxon>Sphingobacteriia</taxon>
        <taxon>Sphingobacteriales</taxon>
        <taxon>Sphingobacteriaceae</taxon>
        <taxon>Mucilaginibacter</taxon>
    </lineage>
</organism>
<dbReference type="EMBL" id="CM001403">
    <property type="protein sequence ID" value="EHQ29232.1"/>
    <property type="molecule type" value="Genomic_DNA"/>
</dbReference>
<dbReference type="Proteomes" id="UP000002774">
    <property type="component" value="Chromosome"/>
</dbReference>
<dbReference type="InterPro" id="IPR021354">
    <property type="entry name" value="DUF2975"/>
</dbReference>
<dbReference type="eggNOG" id="ENOG502ZSWZ">
    <property type="taxonomic scope" value="Bacteria"/>
</dbReference>
<evidence type="ECO:0000313" key="2">
    <source>
        <dbReference type="EMBL" id="EHQ29232.1"/>
    </source>
</evidence>